<protein>
    <recommendedName>
        <fullName evidence="2">histidine kinase</fullName>
        <ecNumber evidence="2">2.7.13.3</ecNumber>
    </recommendedName>
</protein>
<dbReference type="InterPro" id="IPR011123">
    <property type="entry name" value="Y_Y_Y"/>
</dbReference>
<evidence type="ECO:0000259" key="8">
    <source>
        <dbReference type="PROSITE" id="PS50110"/>
    </source>
</evidence>
<keyword evidence="10" id="KW-1185">Reference proteome</keyword>
<dbReference type="SUPFAM" id="SSF55874">
    <property type="entry name" value="ATPase domain of HSP90 chaperone/DNA topoisomerase II/histidine kinase"/>
    <property type="match status" value="1"/>
</dbReference>
<dbReference type="InterPro" id="IPR005467">
    <property type="entry name" value="His_kinase_dom"/>
</dbReference>
<evidence type="ECO:0000313" key="9">
    <source>
        <dbReference type="EMBL" id="MCC4211994.1"/>
    </source>
</evidence>
<reference evidence="9 10" key="1">
    <citation type="submission" date="2021-11" db="EMBL/GenBank/DDBJ databases">
        <title>Seasonal and diel survey of microbial diversity of the Tyrrhenian coast.</title>
        <authorList>
            <person name="Gattoni G."/>
            <person name="Corral P."/>
        </authorList>
    </citation>
    <scope>NUCLEOTIDE SEQUENCE [LARGE SCALE GENOMIC DNA]</scope>
    <source>
        <strain evidence="9 10">Mr9</strain>
    </source>
</reference>
<dbReference type="SUPFAM" id="SSF47384">
    <property type="entry name" value="Homodimeric domain of signal transducing histidine kinase"/>
    <property type="match status" value="1"/>
</dbReference>
<dbReference type="InterPro" id="IPR011110">
    <property type="entry name" value="Reg_prop"/>
</dbReference>
<dbReference type="PROSITE" id="PS01124">
    <property type="entry name" value="HTH_ARAC_FAMILY_2"/>
    <property type="match status" value="1"/>
</dbReference>
<evidence type="ECO:0000256" key="2">
    <source>
        <dbReference type="ARBA" id="ARBA00012438"/>
    </source>
</evidence>
<evidence type="ECO:0000259" key="7">
    <source>
        <dbReference type="PROSITE" id="PS50109"/>
    </source>
</evidence>
<dbReference type="InterPro" id="IPR036890">
    <property type="entry name" value="HATPase_C_sf"/>
</dbReference>
<dbReference type="InterPro" id="IPR001789">
    <property type="entry name" value="Sig_transdc_resp-reg_receiver"/>
</dbReference>
<dbReference type="InterPro" id="IPR013783">
    <property type="entry name" value="Ig-like_fold"/>
</dbReference>
<evidence type="ECO:0000313" key="10">
    <source>
        <dbReference type="Proteomes" id="UP001197770"/>
    </source>
</evidence>
<dbReference type="Pfam" id="PF00072">
    <property type="entry name" value="Response_reg"/>
    <property type="match status" value="1"/>
</dbReference>
<keyword evidence="5" id="KW-0472">Membrane</keyword>
<dbReference type="Gene3D" id="3.40.50.2300">
    <property type="match status" value="1"/>
</dbReference>
<dbReference type="InterPro" id="IPR011006">
    <property type="entry name" value="CheY-like_superfamily"/>
</dbReference>
<organism evidence="9 10">
    <name type="scientific">Leeuwenhoekiella parthenopeia</name>
    <dbReference type="NCBI Taxonomy" id="2890320"/>
    <lineage>
        <taxon>Bacteria</taxon>
        <taxon>Pseudomonadati</taxon>
        <taxon>Bacteroidota</taxon>
        <taxon>Flavobacteriia</taxon>
        <taxon>Flavobacteriales</taxon>
        <taxon>Flavobacteriaceae</taxon>
        <taxon>Leeuwenhoekiella</taxon>
    </lineage>
</organism>
<accession>A0ABS8GPR5</accession>
<dbReference type="CDD" id="cd17574">
    <property type="entry name" value="REC_OmpR"/>
    <property type="match status" value="1"/>
</dbReference>
<dbReference type="SUPFAM" id="SSF52172">
    <property type="entry name" value="CheY-like"/>
    <property type="match status" value="1"/>
</dbReference>
<dbReference type="SMART" id="SM00448">
    <property type="entry name" value="REC"/>
    <property type="match status" value="1"/>
</dbReference>
<feature type="modified residue" description="4-aspartylphosphate" evidence="4">
    <location>
        <position position="1121"/>
    </location>
</feature>
<dbReference type="InterPro" id="IPR015943">
    <property type="entry name" value="WD40/YVTN_repeat-like_dom_sf"/>
</dbReference>
<dbReference type="Gene3D" id="1.10.10.60">
    <property type="entry name" value="Homeodomain-like"/>
    <property type="match status" value="1"/>
</dbReference>
<dbReference type="EMBL" id="JAJGMW010000004">
    <property type="protein sequence ID" value="MCC4211994.1"/>
    <property type="molecule type" value="Genomic_DNA"/>
</dbReference>
<feature type="domain" description="Histidine kinase" evidence="7">
    <location>
        <begin position="817"/>
        <end position="1032"/>
    </location>
</feature>
<proteinExistence type="predicted"/>
<evidence type="ECO:0000256" key="5">
    <source>
        <dbReference type="SAM" id="Phobius"/>
    </source>
</evidence>
<dbReference type="Gene3D" id="1.10.287.130">
    <property type="match status" value="1"/>
</dbReference>
<dbReference type="Gene3D" id="3.30.565.10">
    <property type="entry name" value="Histidine kinase-like ATPase, C-terminal domain"/>
    <property type="match status" value="1"/>
</dbReference>
<evidence type="ECO:0000256" key="1">
    <source>
        <dbReference type="ARBA" id="ARBA00000085"/>
    </source>
</evidence>
<dbReference type="SMART" id="SM00387">
    <property type="entry name" value="HATPase_c"/>
    <property type="match status" value="1"/>
</dbReference>
<sequence>MSKKLLSVLVFCIIAVGVFGQRMHFKALTVQDGLSQHDVSAILQDSEGFVWIGTYDGLNRFDGFEVNSFFHENNNSSSLSSNRISCLFEDNKKRIWAGTDGYGLNYYSLEDGKINRVAVPENFGIINDIVQDRKGNIFVATSQGLLKLIEQNNRFSVEIMQTALTSFNIRDIEILNDESFLYATDNGIWQSRGQAYKLIKGSEDASFNTLIQSKDYGVWIGSPLGLYQLVDGKLISKFEILNSNILTLSKGTSNDLWLSTFKEGLYSLNLETLQITTVEASDENLQNSLVNNPLLYVYVDASSTLWVSNKKGLVYTNLENKKFRSLPISEKGHVRTLFATNKSVYYGIQADRFYIYTFKNELTEPVLLPEGAKPFKVDTLKGIVHLATTKGLFKQNSPDEKKFIRSSIFRDAKKDNELLITSFCEDMFGNEYYGSFNGLILKTKDYVGFIQDRFENLGSLRNLRIVTLKVDHFNSCIWVGTISNGLFKLNLDFSGNVLSMETYKEQIAGAYNIPNNSIWCFYQSENGSLYIGTDTGLLLKKQNQNKIETVVIEDFPDKKIMGIISDNFSNLWLNNSQGIIKYSPQSNQAKLYNYDDGLLTNTFTEAISKNRRGELFFGNIAGINYFQSGEMKDNSHPSKILFTELEVNNTSVSVDEEIGGTKILKKRLNNTNDLTFNHKQNDFTIKFSSSNYANIRATKYRYKLEDYDDDWIKVGSSDRYASYSNLPSGNFSFVVEATNPNGEWSGLERTIEINIRPAPWLSWWAYLLYVVLVLVIIFTLIYFWFNKERLRTQIKLSNFKNEQEKEINEMKLVFFTDIAHEFKTPLSLIVGPIDDLHRGNITNKHREFCHNILLRNTNRMMNLVDQLLDFRKINSGLSILRISRNDICILVKEIKESFSWQAKNTNVTFSLIAPESYYCHFDGDILEKVIYNLLSNAFKYTPYGGTVEIEVKPTWKEDMEYLIILVKDSGKGISAEDKRRIFDRHFHGKDRSSSGIGLHLSSTLIKAHKGEINVLSSSLGGTEFMITLPVSSKAFIEEEYATEDEIVSVIINKTAPGKAHDFEEDLADNNKEKILIVEDDYDLRKYLKNILINDYSIIEASNGLEGLDLCLEDQPDLIITDVMMPEMDGIEMCRAIKSNILISHIPVLMLTAKAGEEFKNQGLNVGAWDYIDKPFNSYQFLQKIKNISETRNDFRKQIINGSTEKTESHYISYDQKFVQNASAIISDKISDSDFSVEDLCQELGLSRMHLHRKIKSLTGLSTTAFINTIRIKKAINLFENGCDRVQEAMDAVGISSYAHFNLLFKKEKDITPGKYIEMLRRRNKSRIEK</sequence>
<dbReference type="Pfam" id="PF07494">
    <property type="entry name" value="Reg_prop"/>
    <property type="match status" value="3"/>
</dbReference>
<dbReference type="Proteomes" id="UP001197770">
    <property type="component" value="Unassembled WGS sequence"/>
</dbReference>
<dbReference type="PROSITE" id="PS50109">
    <property type="entry name" value="HIS_KIN"/>
    <property type="match status" value="1"/>
</dbReference>
<dbReference type="PRINTS" id="PR00344">
    <property type="entry name" value="BCTRLSENSOR"/>
</dbReference>
<evidence type="ECO:0000256" key="3">
    <source>
        <dbReference type="ARBA" id="ARBA00022553"/>
    </source>
</evidence>
<dbReference type="CDD" id="cd00082">
    <property type="entry name" value="HisKA"/>
    <property type="match status" value="1"/>
</dbReference>
<comment type="caution">
    <text evidence="9">The sequence shown here is derived from an EMBL/GenBank/DDBJ whole genome shotgun (WGS) entry which is preliminary data.</text>
</comment>
<name>A0ABS8GPR5_9FLAO</name>
<dbReference type="Gene3D" id="2.60.40.10">
    <property type="entry name" value="Immunoglobulins"/>
    <property type="match status" value="1"/>
</dbReference>
<comment type="catalytic activity">
    <reaction evidence="1">
        <text>ATP + protein L-histidine = ADP + protein N-phospho-L-histidine.</text>
        <dbReference type="EC" id="2.7.13.3"/>
    </reaction>
</comment>
<evidence type="ECO:0000256" key="4">
    <source>
        <dbReference type="PROSITE-ProRule" id="PRU00169"/>
    </source>
</evidence>
<dbReference type="EC" id="2.7.13.3" evidence="2"/>
<dbReference type="SMART" id="SM00388">
    <property type="entry name" value="HisKA"/>
    <property type="match status" value="1"/>
</dbReference>
<dbReference type="InterPro" id="IPR004358">
    <property type="entry name" value="Sig_transdc_His_kin-like_C"/>
</dbReference>
<dbReference type="Pfam" id="PF02518">
    <property type="entry name" value="HATPase_c"/>
    <property type="match status" value="1"/>
</dbReference>
<feature type="domain" description="HTH araC/xylS-type" evidence="6">
    <location>
        <begin position="1219"/>
        <end position="1318"/>
    </location>
</feature>
<gene>
    <name evidence="9" type="ORF">LLW17_04625</name>
</gene>
<dbReference type="InterPro" id="IPR003661">
    <property type="entry name" value="HisK_dim/P_dom"/>
</dbReference>
<dbReference type="PROSITE" id="PS50110">
    <property type="entry name" value="RESPONSE_REGULATORY"/>
    <property type="match status" value="1"/>
</dbReference>
<dbReference type="PANTHER" id="PTHR43547:SF2">
    <property type="entry name" value="HYBRID SIGNAL TRANSDUCTION HISTIDINE KINASE C"/>
    <property type="match status" value="1"/>
</dbReference>
<keyword evidence="5" id="KW-0812">Transmembrane</keyword>
<dbReference type="InterPro" id="IPR018060">
    <property type="entry name" value="HTH_AraC"/>
</dbReference>
<feature type="transmembrane region" description="Helical" evidence="5">
    <location>
        <begin position="763"/>
        <end position="785"/>
    </location>
</feature>
<dbReference type="InterPro" id="IPR003594">
    <property type="entry name" value="HATPase_dom"/>
</dbReference>
<dbReference type="Pfam" id="PF07495">
    <property type="entry name" value="Y_Y_Y"/>
    <property type="match status" value="1"/>
</dbReference>
<dbReference type="Pfam" id="PF00512">
    <property type="entry name" value="HisKA"/>
    <property type="match status" value="1"/>
</dbReference>
<dbReference type="PANTHER" id="PTHR43547">
    <property type="entry name" value="TWO-COMPONENT HISTIDINE KINASE"/>
    <property type="match status" value="1"/>
</dbReference>
<dbReference type="Gene3D" id="2.130.10.10">
    <property type="entry name" value="YVTN repeat-like/Quinoprotein amine dehydrogenase"/>
    <property type="match status" value="3"/>
</dbReference>
<dbReference type="InterPro" id="IPR036097">
    <property type="entry name" value="HisK_dim/P_sf"/>
</dbReference>
<dbReference type="SMART" id="SM00342">
    <property type="entry name" value="HTH_ARAC"/>
    <property type="match status" value="1"/>
</dbReference>
<evidence type="ECO:0000259" key="6">
    <source>
        <dbReference type="PROSITE" id="PS01124"/>
    </source>
</evidence>
<feature type="domain" description="Response regulatory" evidence="8">
    <location>
        <begin position="1073"/>
        <end position="1188"/>
    </location>
</feature>
<dbReference type="RefSeq" id="WP_228229092.1">
    <property type="nucleotide sequence ID" value="NZ_JAJGMW010000004.1"/>
</dbReference>
<keyword evidence="3 4" id="KW-0597">Phosphoprotein</keyword>
<keyword evidence="5" id="KW-1133">Transmembrane helix</keyword>
<dbReference type="Pfam" id="PF12833">
    <property type="entry name" value="HTH_18"/>
    <property type="match status" value="1"/>
</dbReference>
<dbReference type="SUPFAM" id="SSF63829">
    <property type="entry name" value="Calcium-dependent phosphotriesterase"/>
    <property type="match status" value="2"/>
</dbReference>